<dbReference type="InterPro" id="IPR001296">
    <property type="entry name" value="Glyco_trans_1"/>
</dbReference>
<dbReference type="GO" id="GO:0016757">
    <property type="term" value="F:glycosyltransferase activity"/>
    <property type="evidence" value="ECO:0007669"/>
    <property type="project" value="UniProtKB-KW"/>
</dbReference>
<dbReference type="GO" id="GO:1901135">
    <property type="term" value="P:carbohydrate derivative metabolic process"/>
    <property type="evidence" value="ECO:0007669"/>
    <property type="project" value="UniProtKB-ARBA"/>
</dbReference>
<evidence type="ECO:0000256" key="1">
    <source>
        <dbReference type="ARBA" id="ARBA00022676"/>
    </source>
</evidence>
<dbReference type="EC" id="2.4.-.-" evidence="4"/>
<evidence type="ECO:0000259" key="3">
    <source>
        <dbReference type="Pfam" id="PF00534"/>
    </source>
</evidence>
<accession>A0A948THJ7</accession>
<proteinExistence type="predicted"/>
<evidence type="ECO:0000256" key="2">
    <source>
        <dbReference type="ARBA" id="ARBA00022679"/>
    </source>
</evidence>
<name>A0A948THJ7_9GAMM</name>
<dbReference type="EMBL" id="JAHLFE010000188">
    <property type="protein sequence ID" value="MBU3845029.1"/>
    <property type="molecule type" value="Genomic_DNA"/>
</dbReference>
<dbReference type="AlphaFoldDB" id="A0A948THJ7"/>
<reference evidence="4" key="1">
    <citation type="journal article" date="2021" name="PeerJ">
        <title>Extensive microbial diversity within the chicken gut microbiome revealed by metagenomics and culture.</title>
        <authorList>
            <person name="Gilroy R."/>
            <person name="Ravi A."/>
            <person name="Getino M."/>
            <person name="Pursley I."/>
            <person name="Horton D.L."/>
            <person name="Alikhan N.F."/>
            <person name="Baker D."/>
            <person name="Gharbi K."/>
            <person name="Hall N."/>
            <person name="Watson M."/>
            <person name="Adriaenssens E.M."/>
            <person name="Foster-Nyarko E."/>
            <person name="Jarju S."/>
            <person name="Secka A."/>
            <person name="Antonio M."/>
            <person name="Oren A."/>
            <person name="Chaudhuri R.R."/>
            <person name="La Ragione R."/>
            <person name="Hildebrand F."/>
            <person name="Pallen M.J."/>
        </authorList>
    </citation>
    <scope>NUCLEOTIDE SEQUENCE</scope>
    <source>
        <strain evidence="4">378</strain>
    </source>
</reference>
<reference evidence="4" key="2">
    <citation type="submission" date="2021-04" db="EMBL/GenBank/DDBJ databases">
        <authorList>
            <person name="Gilroy R."/>
        </authorList>
    </citation>
    <scope>NUCLEOTIDE SEQUENCE</scope>
    <source>
        <strain evidence="4">378</strain>
    </source>
</reference>
<evidence type="ECO:0000313" key="5">
    <source>
        <dbReference type="Proteomes" id="UP000733611"/>
    </source>
</evidence>
<organism evidence="4 5">
    <name type="scientific">Candidatus Anaerobiospirillum pullicola</name>
    <dbReference type="NCBI Taxonomy" id="2838451"/>
    <lineage>
        <taxon>Bacteria</taxon>
        <taxon>Pseudomonadati</taxon>
        <taxon>Pseudomonadota</taxon>
        <taxon>Gammaproteobacteria</taxon>
        <taxon>Aeromonadales</taxon>
        <taxon>Succinivibrionaceae</taxon>
        <taxon>Anaerobiospirillum</taxon>
    </lineage>
</organism>
<dbReference type="PANTHER" id="PTHR12526">
    <property type="entry name" value="GLYCOSYLTRANSFERASE"/>
    <property type="match status" value="1"/>
</dbReference>
<sequence length="401" mass="44952">MPKILWLSPYSLHDLSSGASIHCKTILEGLAKRNFEVWACSSFIFNAPNGAKQFNNLAAKLARNKQNIFEFNDNGIHYVYTRCKSTAEEQSTLAEQELYFQAVGKVLDTFRPDIVMGFGTSMVSMTCFAEAKRRGMTTVYPVLNGNHGHYTFPDVDLVITDSRATEQLYRRRDNIRMIPTGAIFDASSFVAKNREPKYVTFINPAFEKGLAVFAKLVKVCEQELPDQRFLVVNLNGNFAENVQYLHVKGEKKNHPFTPKDFASVDMTPSTQNMKSIYRETKVLLAPSLWWESWGRVATEAVFNNIPVLASNSGGLPEAIAGAGITIAPPAHSVQDFLSIPDDDEIKPWVEALKRLLTEDWTAACTKAQATLNIDQGIDNVVKILLPYITHCERERIGFNLS</sequence>
<keyword evidence="1 4" id="KW-0328">Glycosyltransferase</keyword>
<dbReference type="PANTHER" id="PTHR12526:SF510">
    <property type="entry name" value="D-INOSITOL 3-PHOSPHATE GLYCOSYLTRANSFERASE"/>
    <property type="match status" value="1"/>
</dbReference>
<feature type="domain" description="Glycosyl transferase family 1" evidence="3">
    <location>
        <begin position="191"/>
        <end position="323"/>
    </location>
</feature>
<dbReference type="Proteomes" id="UP000733611">
    <property type="component" value="Unassembled WGS sequence"/>
</dbReference>
<evidence type="ECO:0000313" key="4">
    <source>
        <dbReference type="EMBL" id="MBU3845029.1"/>
    </source>
</evidence>
<protein>
    <submittedName>
        <fullName evidence="4">Glycosyltransferase</fullName>
        <ecNumber evidence="4">2.4.-.-</ecNumber>
    </submittedName>
</protein>
<gene>
    <name evidence="4" type="ORF">H9847_09260</name>
</gene>
<dbReference type="Pfam" id="PF00534">
    <property type="entry name" value="Glycos_transf_1"/>
    <property type="match status" value="1"/>
</dbReference>
<dbReference type="Gene3D" id="3.40.50.2000">
    <property type="entry name" value="Glycogen Phosphorylase B"/>
    <property type="match status" value="2"/>
</dbReference>
<dbReference type="SUPFAM" id="SSF53756">
    <property type="entry name" value="UDP-Glycosyltransferase/glycogen phosphorylase"/>
    <property type="match status" value="1"/>
</dbReference>
<keyword evidence="2 4" id="KW-0808">Transferase</keyword>
<comment type="caution">
    <text evidence="4">The sequence shown here is derived from an EMBL/GenBank/DDBJ whole genome shotgun (WGS) entry which is preliminary data.</text>
</comment>